<dbReference type="SUPFAM" id="SSF53756">
    <property type="entry name" value="UDP-Glycosyltransferase/glycogen phosphorylase"/>
    <property type="match status" value="1"/>
</dbReference>
<organism evidence="3 4">
    <name type="scientific">Protea cynaroides</name>
    <dbReference type="NCBI Taxonomy" id="273540"/>
    <lineage>
        <taxon>Eukaryota</taxon>
        <taxon>Viridiplantae</taxon>
        <taxon>Streptophyta</taxon>
        <taxon>Embryophyta</taxon>
        <taxon>Tracheophyta</taxon>
        <taxon>Spermatophyta</taxon>
        <taxon>Magnoliopsida</taxon>
        <taxon>Proteales</taxon>
        <taxon>Proteaceae</taxon>
        <taxon>Protea</taxon>
    </lineage>
</organism>
<dbReference type="PANTHER" id="PTHR48048">
    <property type="entry name" value="GLYCOSYLTRANSFERASE"/>
    <property type="match status" value="1"/>
</dbReference>
<accession>A0A9Q0L287</accession>
<dbReference type="GO" id="GO:0035251">
    <property type="term" value="F:UDP-glucosyltransferase activity"/>
    <property type="evidence" value="ECO:0007669"/>
    <property type="project" value="InterPro"/>
</dbReference>
<comment type="similarity">
    <text evidence="1">Belongs to the UDP-glycosyltransferase family.</text>
</comment>
<evidence type="ECO:0000256" key="2">
    <source>
        <dbReference type="ARBA" id="ARBA00022679"/>
    </source>
</evidence>
<reference evidence="3" key="1">
    <citation type="journal article" date="2023" name="Plant J.">
        <title>The genome of the king protea, Protea cynaroides.</title>
        <authorList>
            <person name="Chang J."/>
            <person name="Duong T.A."/>
            <person name="Schoeman C."/>
            <person name="Ma X."/>
            <person name="Roodt D."/>
            <person name="Barker N."/>
            <person name="Li Z."/>
            <person name="Van de Peer Y."/>
            <person name="Mizrachi E."/>
        </authorList>
    </citation>
    <scope>NUCLEOTIDE SEQUENCE</scope>
    <source>
        <tissue evidence="3">Young leaves</tissue>
    </source>
</reference>
<proteinExistence type="inferred from homology"/>
<dbReference type="FunFam" id="3.40.50.2000:FF:000056">
    <property type="entry name" value="Glycosyltransferase"/>
    <property type="match status" value="1"/>
</dbReference>
<keyword evidence="2" id="KW-0808">Transferase</keyword>
<dbReference type="EMBL" id="JAMYWD010000001">
    <property type="protein sequence ID" value="KAJ4981138.1"/>
    <property type="molecule type" value="Genomic_DNA"/>
</dbReference>
<evidence type="ECO:0000256" key="1">
    <source>
        <dbReference type="ARBA" id="ARBA00009995"/>
    </source>
</evidence>
<dbReference type="Gene3D" id="3.40.50.2000">
    <property type="entry name" value="Glycogen Phosphorylase B"/>
    <property type="match status" value="2"/>
</dbReference>
<dbReference type="OrthoDB" id="5835829at2759"/>
<evidence type="ECO:0000313" key="4">
    <source>
        <dbReference type="Proteomes" id="UP001141806"/>
    </source>
</evidence>
<name>A0A9Q0L287_9MAGN</name>
<comment type="caution">
    <text evidence="3">The sequence shown here is derived from an EMBL/GenBank/DDBJ whole genome shotgun (WGS) entry which is preliminary data.</text>
</comment>
<dbReference type="AlphaFoldDB" id="A0A9Q0L287"/>
<sequence length="354" mass="39760">MADESFCTSITAICFIYLAQLKFPSPGIAILPIFIDNHKPFIKDTITQLFLTTESESEPHLAGLVIDLFCTSMIDVANELGIPSYLFFTSNAVFLSFMLHFPILDAQIHTNFKDLETELIVPGFINPVPPHVLPSGVSSKRRYGYTWYLYHGRRFKETKGINVNTFAELEPQAVSFLSCNGGIPPVYPVDPLLDLQGQMHSRLDQTKFESVKRWLDNQPPSSVVWLCFGSFGSFGRSGHPILWSLRQPSRGFSSPTDYVNHEEALPEGFLDRTAERGLVCGWVPQVEVLAHPAIGGFVSHCGWNSTLESIWFCVPIAVRMRIKEMQEKSKKTLMDGGSSFISLECLIKEMLNEN</sequence>
<keyword evidence="4" id="KW-1185">Reference proteome</keyword>
<protein>
    <submittedName>
        <fullName evidence="3">Uncharacterized protein</fullName>
    </submittedName>
</protein>
<evidence type="ECO:0000313" key="3">
    <source>
        <dbReference type="EMBL" id="KAJ4981138.1"/>
    </source>
</evidence>
<dbReference type="PANTHER" id="PTHR48048:SF83">
    <property type="entry name" value="GLYCOSYLTRANSFERASE"/>
    <property type="match status" value="1"/>
</dbReference>
<dbReference type="CDD" id="cd03784">
    <property type="entry name" value="GT1_Gtf-like"/>
    <property type="match status" value="1"/>
</dbReference>
<dbReference type="InterPro" id="IPR050481">
    <property type="entry name" value="UDP-glycosyltransf_plant"/>
</dbReference>
<dbReference type="Proteomes" id="UP001141806">
    <property type="component" value="Unassembled WGS sequence"/>
</dbReference>
<dbReference type="InterPro" id="IPR002213">
    <property type="entry name" value="UDP_glucos_trans"/>
</dbReference>
<dbReference type="Pfam" id="PF00201">
    <property type="entry name" value="UDPGT"/>
    <property type="match status" value="1"/>
</dbReference>
<gene>
    <name evidence="3" type="ORF">NE237_031975</name>
</gene>